<evidence type="ECO:0000256" key="7">
    <source>
        <dbReference type="RuleBase" id="RU004326"/>
    </source>
</evidence>
<comment type="caution">
    <text evidence="12">The sequence shown here is derived from an EMBL/GenBank/DDBJ whole genome shotgun (WGS) entry which is preliminary data.</text>
</comment>
<evidence type="ECO:0000259" key="11">
    <source>
        <dbReference type="Pfam" id="PF02880"/>
    </source>
</evidence>
<proteinExistence type="inferred from homology"/>
<protein>
    <submittedName>
        <fullName evidence="12">Alpha-D-glucose phosphate-specific phosphoglucomutase</fullName>
        <ecNumber evidence="12">5.4.2.2</ecNumber>
    </submittedName>
</protein>
<dbReference type="GO" id="GO:0008973">
    <property type="term" value="F:phosphopentomutase activity"/>
    <property type="evidence" value="ECO:0007669"/>
    <property type="project" value="TreeGrafter"/>
</dbReference>
<feature type="domain" description="Alpha-D-phosphohexomutase alpha/beta/alpha" evidence="10">
    <location>
        <begin position="217"/>
        <end position="331"/>
    </location>
</feature>
<feature type="domain" description="Alpha-D-phosphohexomutase alpha/beta/alpha" evidence="9">
    <location>
        <begin position="39"/>
        <end position="187"/>
    </location>
</feature>
<dbReference type="Pfam" id="PF00408">
    <property type="entry name" value="PGM_PMM_IV"/>
    <property type="match status" value="1"/>
</dbReference>
<dbReference type="GO" id="GO:0000287">
    <property type="term" value="F:magnesium ion binding"/>
    <property type="evidence" value="ECO:0007669"/>
    <property type="project" value="InterPro"/>
</dbReference>
<dbReference type="AlphaFoldDB" id="A0A552WWU1"/>
<dbReference type="GO" id="GO:0004614">
    <property type="term" value="F:phosphoglucomutase activity"/>
    <property type="evidence" value="ECO:0007669"/>
    <property type="project" value="UniProtKB-EC"/>
</dbReference>
<dbReference type="PANTHER" id="PTHR45745">
    <property type="entry name" value="PHOSPHOMANNOMUTASE 45A"/>
    <property type="match status" value="1"/>
</dbReference>
<evidence type="ECO:0000256" key="1">
    <source>
        <dbReference type="ARBA" id="ARBA00001946"/>
    </source>
</evidence>
<dbReference type="GO" id="GO:0005975">
    <property type="term" value="P:carbohydrate metabolic process"/>
    <property type="evidence" value="ECO:0007669"/>
    <property type="project" value="InterPro"/>
</dbReference>
<dbReference type="PANTHER" id="PTHR45745:SF1">
    <property type="entry name" value="PHOSPHOGLUCOMUTASE 2B-RELATED"/>
    <property type="match status" value="1"/>
</dbReference>
<dbReference type="Pfam" id="PF02879">
    <property type="entry name" value="PGM_PMM_II"/>
    <property type="match status" value="1"/>
</dbReference>
<comment type="cofactor">
    <cofactor evidence="1">
        <name>Mg(2+)</name>
        <dbReference type="ChEBI" id="CHEBI:18420"/>
    </cofactor>
</comment>
<dbReference type="EMBL" id="VJXR01000003">
    <property type="protein sequence ID" value="TRW47298.1"/>
    <property type="molecule type" value="Genomic_DNA"/>
</dbReference>
<dbReference type="CDD" id="cd05801">
    <property type="entry name" value="PGM_like3"/>
    <property type="match status" value="1"/>
</dbReference>
<evidence type="ECO:0000313" key="12">
    <source>
        <dbReference type="EMBL" id="TRW47298.1"/>
    </source>
</evidence>
<dbReference type="Gene3D" id="3.40.120.10">
    <property type="entry name" value="Alpha-D-Glucose-1,6-Bisphosphate, subunit A, domain 3"/>
    <property type="match status" value="3"/>
</dbReference>
<keyword evidence="4 7" id="KW-0479">Metal-binding</keyword>
<evidence type="ECO:0000259" key="8">
    <source>
        <dbReference type="Pfam" id="PF00408"/>
    </source>
</evidence>
<dbReference type="InterPro" id="IPR005845">
    <property type="entry name" value="A-D-PHexomutase_a/b/a-II"/>
</dbReference>
<dbReference type="PROSITE" id="PS00710">
    <property type="entry name" value="PGM_PMM"/>
    <property type="match status" value="1"/>
</dbReference>
<dbReference type="Pfam" id="PF02878">
    <property type="entry name" value="PGM_PMM_I"/>
    <property type="match status" value="1"/>
</dbReference>
<name>A0A552WWU1_9MICO</name>
<evidence type="ECO:0000313" key="13">
    <source>
        <dbReference type="Proteomes" id="UP000318693"/>
    </source>
</evidence>
<dbReference type="EC" id="5.4.2.2" evidence="12"/>
<dbReference type="InterPro" id="IPR005852">
    <property type="entry name" value="PGM_a-D-Glc-sp"/>
</dbReference>
<evidence type="ECO:0000256" key="6">
    <source>
        <dbReference type="ARBA" id="ARBA00023235"/>
    </source>
</evidence>
<evidence type="ECO:0000256" key="3">
    <source>
        <dbReference type="ARBA" id="ARBA00022553"/>
    </source>
</evidence>
<evidence type="ECO:0000256" key="5">
    <source>
        <dbReference type="ARBA" id="ARBA00022842"/>
    </source>
</evidence>
<dbReference type="Proteomes" id="UP000318693">
    <property type="component" value="Unassembled WGS sequence"/>
</dbReference>
<dbReference type="SUPFAM" id="SSF53738">
    <property type="entry name" value="Phosphoglucomutase, first 3 domains"/>
    <property type="match status" value="3"/>
</dbReference>
<dbReference type="InterPro" id="IPR016066">
    <property type="entry name" value="A-D-PHexomutase_CS"/>
</dbReference>
<evidence type="ECO:0000256" key="2">
    <source>
        <dbReference type="ARBA" id="ARBA00010231"/>
    </source>
</evidence>
<feature type="domain" description="Alpha-D-phosphohexomutase C-terminal" evidence="8">
    <location>
        <begin position="505"/>
        <end position="550"/>
    </location>
</feature>
<keyword evidence="6 12" id="KW-0413">Isomerase</keyword>
<feature type="domain" description="Alpha-D-phosphohexomutase alpha/beta/alpha" evidence="11">
    <location>
        <begin position="335"/>
        <end position="454"/>
    </location>
</feature>
<dbReference type="GO" id="GO:0006166">
    <property type="term" value="P:purine ribonucleoside salvage"/>
    <property type="evidence" value="ECO:0007669"/>
    <property type="project" value="TreeGrafter"/>
</dbReference>
<evidence type="ECO:0000259" key="9">
    <source>
        <dbReference type="Pfam" id="PF02878"/>
    </source>
</evidence>
<dbReference type="Gene3D" id="3.30.310.50">
    <property type="entry name" value="Alpha-D-phosphohexomutase, C-terminal domain"/>
    <property type="match status" value="1"/>
</dbReference>
<evidence type="ECO:0000256" key="4">
    <source>
        <dbReference type="ARBA" id="ARBA00022723"/>
    </source>
</evidence>
<dbReference type="RefSeq" id="WP_143416870.1">
    <property type="nucleotide sequence ID" value="NZ_VJXR01000003.1"/>
</dbReference>
<organism evidence="12 13">
    <name type="scientific">Georgenia yuyongxinii</name>
    <dbReference type="NCBI Taxonomy" id="2589797"/>
    <lineage>
        <taxon>Bacteria</taxon>
        <taxon>Bacillati</taxon>
        <taxon>Actinomycetota</taxon>
        <taxon>Actinomycetes</taxon>
        <taxon>Micrococcales</taxon>
        <taxon>Bogoriellaceae</taxon>
        <taxon>Georgenia</taxon>
    </lineage>
</organism>
<keyword evidence="13" id="KW-1185">Reference proteome</keyword>
<dbReference type="InterPro" id="IPR036900">
    <property type="entry name" value="A-D-PHexomutase_C_sf"/>
</dbReference>
<dbReference type="Pfam" id="PF02880">
    <property type="entry name" value="PGM_PMM_III"/>
    <property type="match status" value="1"/>
</dbReference>
<dbReference type="InterPro" id="IPR005846">
    <property type="entry name" value="A-D-PHexomutase_a/b/a-III"/>
</dbReference>
<dbReference type="NCBIfam" id="TIGR01132">
    <property type="entry name" value="pgm"/>
    <property type="match status" value="1"/>
</dbReference>
<dbReference type="SUPFAM" id="SSF55957">
    <property type="entry name" value="Phosphoglucomutase, C-terminal domain"/>
    <property type="match status" value="1"/>
</dbReference>
<dbReference type="InterPro" id="IPR016055">
    <property type="entry name" value="A-D-PHexomutase_a/b/a-I/II/III"/>
</dbReference>
<reference evidence="12 13" key="1">
    <citation type="submission" date="2019-07" db="EMBL/GenBank/DDBJ databases">
        <title>Georgenia wutianyii sp. nov. and Georgenia *** sp. nov. isolated from plateau pika (Ochotona curzoniae) in the Qinghai-Tibet plateau of China.</title>
        <authorList>
            <person name="Tian Z."/>
        </authorList>
    </citation>
    <scope>NUCLEOTIDE SEQUENCE [LARGE SCALE GENOMIC DNA]</scope>
    <source>
        <strain evidence="12 13">Z446</strain>
    </source>
</reference>
<dbReference type="InterPro" id="IPR005844">
    <property type="entry name" value="A-D-PHexomutase_a/b/a-I"/>
</dbReference>
<accession>A0A552WWU1</accession>
<gene>
    <name evidence="12" type="ORF">FJ693_02040</name>
</gene>
<dbReference type="InterPro" id="IPR005843">
    <property type="entry name" value="A-D-PHexomutase_C"/>
</dbReference>
<comment type="similarity">
    <text evidence="2 7">Belongs to the phosphohexose mutase family.</text>
</comment>
<keyword evidence="3" id="KW-0597">Phosphoprotein</keyword>
<evidence type="ECO:0000259" key="10">
    <source>
        <dbReference type="Pfam" id="PF02879"/>
    </source>
</evidence>
<sequence length="560" mass="59319">MHERAGTPALPEDLIDVEEVTAAYYDREPQMDDPAQQVVFGTSGHRGSSLDGAFNEAHIVATTAAIVEYRRSQGIDGPLFMGRDTHALSEPAWRTALEVLAAAGVEVHVDARDSWTPTPAVSHAILRANGAGTTGGVRTQGPGRADGIVVTPSHNPPRDGGFKYNPPHGGPADSDATSVIAARANEILRSGWRGVARVPFERAAMAETTRKHDFLTSYVDDLANVLDLDAIREAGVRIGADPLGGAAVEYWGAIGERHNLDLTVVNPTTDPTWRFMTLDWDGKIRMDCSSPYAMASLREKMQAPDGGSAPFDIATGNDADSDRHGIVTPDGGLMNPNHYLAVAIEYLFTHRPGWREDAAIGKTLVSSALIDRVAAGLGRRLIEVPVGFKYFVPGLLDGSVGFGGEESAGASFLRTDGNVWTTDKDGILLALLASEILAVTGRSPSQLHADLVERHGASSYARIDAPATKAQKAKLGALRPDDVAATELAGEAITGRLTEAPGNGAAIGGLKVTTENAWFAARPSGTEDVYKIYAESFRGPEHLAQVQDEAKKVVDAALAG</sequence>
<keyword evidence="5 7" id="KW-0460">Magnesium</keyword>